<dbReference type="PIRSF" id="PIRSF019251">
    <property type="entry name" value="Rv0465c"/>
    <property type="match status" value="1"/>
</dbReference>
<gene>
    <name evidence="6" type="ORF">GR156_12355</name>
</gene>
<accession>A0A6N8TEM4</accession>
<dbReference type="SUPFAM" id="SSF47413">
    <property type="entry name" value="lambda repressor-like DNA-binding domains"/>
    <property type="match status" value="1"/>
</dbReference>
<keyword evidence="3" id="KW-0238">DNA-binding</keyword>
<dbReference type="SMART" id="SM00530">
    <property type="entry name" value="HTH_XRE"/>
    <property type="match status" value="1"/>
</dbReference>
<dbReference type="InterPro" id="IPR010359">
    <property type="entry name" value="IrrE_HExxH"/>
</dbReference>
<evidence type="ECO:0000259" key="5">
    <source>
        <dbReference type="PROSITE" id="PS50943"/>
    </source>
</evidence>
<comment type="similarity">
    <text evidence="1">Belongs to the short-chain fatty acyl-CoA assimilation regulator (ScfR) family.</text>
</comment>
<organism evidence="6 7">
    <name type="scientific">Shinella zoogloeoides</name>
    <name type="common">Crabtreella saccharophila</name>
    <dbReference type="NCBI Taxonomy" id="352475"/>
    <lineage>
        <taxon>Bacteria</taxon>
        <taxon>Pseudomonadati</taxon>
        <taxon>Pseudomonadota</taxon>
        <taxon>Alphaproteobacteria</taxon>
        <taxon>Hyphomicrobiales</taxon>
        <taxon>Rhizobiaceae</taxon>
        <taxon>Shinella</taxon>
    </lineage>
</organism>
<dbReference type="InterPro" id="IPR050807">
    <property type="entry name" value="TransReg_Diox_bact_type"/>
</dbReference>
<name>A0A6N8TEM4_SHIZO</name>
<comment type="caution">
    <text evidence="6">The sequence shown here is derived from an EMBL/GenBank/DDBJ whole genome shotgun (WGS) entry which is preliminary data.</text>
</comment>
<evidence type="ECO:0000313" key="6">
    <source>
        <dbReference type="EMBL" id="MXO01101.1"/>
    </source>
</evidence>
<dbReference type="EMBL" id="WUML01000009">
    <property type="protein sequence ID" value="MXO01101.1"/>
    <property type="molecule type" value="Genomic_DNA"/>
</dbReference>
<dbReference type="OrthoDB" id="1123084at2"/>
<evidence type="ECO:0000256" key="3">
    <source>
        <dbReference type="ARBA" id="ARBA00023125"/>
    </source>
</evidence>
<sequence length="475" mass="51884">MATGKLYIGRRVRDLRQANRATQAQFAERLGISVSYLNQIENNQRPVSAGVLLALAEKFRIDLAELSGGEGDRLVSALSETLSDSLFDGYAPSLQELKLITQNAPGFAHALITAHRAYRHNSEQLASINDTLGRSLAAVEATPYEEVRDFFHFVDNYIGDLDLAAEKLAGEIGIGEADPGPILAAYLERQYGVRILRAAGSDDLVRAYDPAARLLTLNSYLPAATRHFQIALQIAQLHAGSIVDAVAAGAGFRTAEAGEICRIGLHNYFAGALLLPYGRFMAAAREVRHDLDLLAARFGASLEQVCHRLSTLQRPGQKGVPIFFARIDRAGNITKRHSATRLQFARFGAACPLWNAHQAFENPGRISRQLAETPDGVRYLCLSMQVSRGGRGFRQPQQHYALALGCEVSHAESFVYADDLDLSNAGAYDPIGISCRICERAQCASRAVPPLKGRLVVEHHTRRTIPYSIRPVGEG</sequence>
<feature type="domain" description="HTH cro/C1-type" evidence="5">
    <location>
        <begin position="12"/>
        <end position="66"/>
    </location>
</feature>
<dbReference type="InterPro" id="IPR018653">
    <property type="entry name" value="ScfR_C"/>
</dbReference>
<dbReference type="PROSITE" id="PS50943">
    <property type="entry name" value="HTH_CROC1"/>
    <property type="match status" value="1"/>
</dbReference>
<dbReference type="GO" id="GO:0003677">
    <property type="term" value="F:DNA binding"/>
    <property type="evidence" value="ECO:0007669"/>
    <property type="project" value="UniProtKB-KW"/>
</dbReference>
<dbReference type="Pfam" id="PF09856">
    <property type="entry name" value="ScfRs"/>
    <property type="match status" value="1"/>
</dbReference>
<dbReference type="Pfam" id="PF01381">
    <property type="entry name" value="HTH_3"/>
    <property type="match status" value="1"/>
</dbReference>
<evidence type="ECO:0000256" key="4">
    <source>
        <dbReference type="ARBA" id="ARBA00023163"/>
    </source>
</evidence>
<dbReference type="InterPro" id="IPR001387">
    <property type="entry name" value="Cro/C1-type_HTH"/>
</dbReference>
<evidence type="ECO:0000313" key="7">
    <source>
        <dbReference type="Proteomes" id="UP000440304"/>
    </source>
</evidence>
<dbReference type="InterPro" id="IPR010982">
    <property type="entry name" value="Lambda_DNA-bd_dom_sf"/>
</dbReference>
<keyword evidence="4" id="KW-0804">Transcription</keyword>
<dbReference type="Gene3D" id="1.10.260.40">
    <property type="entry name" value="lambda repressor-like DNA-binding domains"/>
    <property type="match status" value="1"/>
</dbReference>
<dbReference type="InterPro" id="IPR026281">
    <property type="entry name" value="HTH_RamB"/>
</dbReference>
<reference evidence="6 7" key="1">
    <citation type="submission" date="2019-12" db="EMBL/GenBank/DDBJ databases">
        <title>Shinella granuli gen. nov., sp. nov., and proposal of the reclassification of Zoogloea ramigera ATCC 19623 as Shinella zoogloeoides sp. nov.</title>
        <authorList>
            <person name="Gao J."/>
        </authorList>
    </citation>
    <scope>NUCLEOTIDE SEQUENCE [LARGE SCALE GENOMIC DNA]</scope>
    <source>
        <strain evidence="6 7">DSM 287</strain>
    </source>
</reference>
<dbReference type="GO" id="GO:0003700">
    <property type="term" value="F:DNA-binding transcription factor activity"/>
    <property type="evidence" value="ECO:0007669"/>
    <property type="project" value="TreeGrafter"/>
</dbReference>
<dbReference type="PANTHER" id="PTHR46797">
    <property type="entry name" value="HTH-TYPE TRANSCRIPTIONAL REGULATOR"/>
    <property type="match status" value="1"/>
</dbReference>
<dbReference type="GO" id="GO:0005829">
    <property type="term" value="C:cytosol"/>
    <property type="evidence" value="ECO:0007669"/>
    <property type="project" value="TreeGrafter"/>
</dbReference>
<dbReference type="RefSeq" id="WP_160786486.1">
    <property type="nucleotide sequence ID" value="NZ_CP086612.1"/>
</dbReference>
<dbReference type="PANTHER" id="PTHR46797:SF23">
    <property type="entry name" value="HTH-TYPE TRANSCRIPTIONAL REGULATOR SUTR"/>
    <property type="match status" value="1"/>
</dbReference>
<dbReference type="Proteomes" id="UP000440304">
    <property type="component" value="Unassembled WGS sequence"/>
</dbReference>
<protein>
    <submittedName>
        <fullName evidence="6">ImmA/IrrE family metallo-endopeptidase</fullName>
    </submittedName>
</protein>
<proteinExistence type="inferred from homology"/>
<dbReference type="CDD" id="cd00093">
    <property type="entry name" value="HTH_XRE"/>
    <property type="match status" value="1"/>
</dbReference>
<dbReference type="Pfam" id="PF06114">
    <property type="entry name" value="Peptidase_M78"/>
    <property type="match status" value="1"/>
</dbReference>
<keyword evidence="2" id="KW-0805">Transcription regulation</keyword>
<evidence type="ECO:0000256" key="2">
    <source>
        <dbReference type="ARBA" id="ARBA00023015"/>
    </source>
</evidence>
<evidence type="ECO:0000256" key="1">
    <source>
        <dbReference type="ARBA" id="ARBA00007227"/>
    </source>
</evidence>
<dbReference type="AlphaFoldDB" id="A0A6N8TEM4"/>